<proteinExistence type="predicted"/>
<organism evidence="2 3">
    <name type="scientific">Vallitalea pronyensis</name>
    <dbReference type="NCBI Taxonomy" id="1348613"/>
    <lineage>
        <taxon>Bacteria</taxon>
        <taxon>Bacillati</taxon>
        <taxon>Bacillota</taxon>
        <taxon>Clostridia</taxon>
        <taxon>Lachnospirales</taxon>
        <taxon>Vallitaleaceae</taxon>
        <taxon>Vallitalea</taxon>
    </lineage>
</organism>
<evidence type="ECO:0000313" key="3">
    <source>
        <dbReference type="Proteomes" id="UP000683246"/>
    </source>
</evidence>
<feature type="transmembrane region" description="Helical" evidence="1">
    <location>
        <begin position="193"/>
        <end position="212"/>
    </location>
</feature>
<dbReference type="InterPro" id="IPR045708">
    <property type="entry name" value="DUF6064"/>
</dbReference>
<evidence type="ECO:0000256" key="1">
    <source>
        <dbReference type="SAM" id="Phobius"/>
    </source>
</evidence>
<dbReference type="EMBL" id="CP058649">
    <property type="protein sequence ID" value="QUI24942.1"/>
    <property type="molecule type" value="Genomic_DNA"/>
</dbReference>
<reference evidence="2" key="1">
    <citation type="submission" date="2020-07" db="EMBL/GenBank/DDBJ databases">
        <title>Vallitalea pronyensis genome.</title>
        <authorList>
            <person name="Postec A."/>
        </authorList>
    </citation>
    <scope>NUCLEOTIDE SEQUENCE</scope>
    <source>
        <strain evidence="2">FatNI3</strain>
    </source>
</reference>
<dbReference type="KEGG" id="vpy:HZI73_22800"/>
<dbReference type="Proteomes" id="UP000683246">
    <property type="component" value="Chromosome"/>
</dbReference>
<name>A0A8J8SIY8_9FIRM</name>
<accession>A0A8J8SIY8</accession>
<keyword evidence="3" id="KW-1185">Reference proteome</keyword>
<sequence length="224" mass="25656">MLSFEKWWGVIRDYNHTIFPLQFFIMFIGIVIIFYFAYGQKEKANVLIKGYLGICHLWIGIFFFIVLGKDFPSPLKYIQGALFISIGILLFIDLITKKTVFSFPKKRARKISFISLLIVVQLYPIVGLILGRTVDTCIYPGTLPCATTALALVFFSAALPKANKWIYGLLLIWAIPFAPLIQIPKYHVYEDSIMFIIGVYALIFLIVSSIKFGKRRHGARQRNS</sequence>
<protein>
    <submittedName>
        <fullName evidence="2">Uncharacterized protein</fullName>
    </submittedName>
</protein>
<keyword evidence="1" id="KW-0812">Transmembrane</keyword>
<feature type="transmembrane region" description="Helical" evidence="1">
    <location>
        <begin position="74"/>
        <end position="92"/>
    </location>
</feature>
<feature type="transmembrane region" description="Helical" evidence="1">
    <location>
        <begin position="113"/>
        <end position="132"/>
    </location>
</feature>
<dbReference type="RefSeq" id="WP_212695642.1">
    <property type="nucleotide sequence ID" value="NZ_CP058649.1"/>
</dbReference>
<gene>
    <name evidence="2" type="ORF">HZI73_22800</name>
</gene>
<feature type="transmembrane region" description="Helical" evidence="1">
    <location>
        <begin position="138"/>
        <end position="158"/>
    </location>
</feature>
<feature type="transmembrane region" description="Helical" evidence="1">
    <location>
        <begin position="165"/>
        <end position="181"/>
    </location>
</feature>
<feature type="transmembrane region" description="Helical" evidence="1">
    <location>
        <begin position="20"/>
        <end position="38"/>
    </location>
</feature>
<dbReference type="Pfam" id="PF19540">
    <property type="entry name" value="DUF6064"/>
    <property type="match status" value="1"/>
</dbReference>
<dbReference type="AlphaFoldDB" id="A0A8J8SIY8"/>
<keyword evidence="1" id="KW-1133">Transmembrane helix</keyword>
<feature type="transmembrane region" description="Helical" evidence="1">
    <location>
        <begin position="50"/>
        <end position="68"/>
    </location>
</feature>
<keyword evidence="1" id="KW-0472">Membrane</keyword>
<evidence type="ECO:0000313" key="2">
    <source>
        <dbReference type="EMBL" id="QUI24942.1"/>
    </source>
</evidence>